<keyword evidence="1" id="KW-1133">Transmembrane helix</keyword>
<organism evidence="2 3">
    <name type="scientific">Candidatus Aquicultor primus</name>
    <dbReference type="NCBI Taxonomy" id="1797195"/>
    <lineage>
        <taxon>Bacteria</taxon>
        <taxon>Bacillati</taxon>
        <taxon>Actinomycetota</taxon>
        <taxon>Candidatus Aquicultoria</taxon>
        <taxon>Candidatus Aquicultorales</taxon>
        <taxon>Candidatus Aquicultoraceae</taxon>
        <taxon>Candidatus Aquicultor</taxon>
    </lineage>
</organism>
<keyword evidence="1" id="KW-0472">Membrane</keyword>
<dbReference type="EMBL" id="MELI01000013">
    <property type="protein sequence ID" value="OFW35575.1"/>
    <property type="molecule type" value="Genomic_DNA"/>
</dbReference>
<sequence>MGHDLPEPQKRTYPLKRLLFIVLLSWIAVIGVDFFLSAGLFSKRQLRGGMIVPSLKAFFTNMSAPMSLRKKLYLAFRNQFIKIWKRQSCCGHHGEPGC</sequence>
<evidence type="ECO:0000313" key="2">
    <source>
        <dbReference type="EMBL" id="OFW35575.1"/>
    </source>
</evidence>
<feature type="transmembrane region" description="Helical" evidence="1">
    <location>
        <begin position="20"/>
        <end position="41"/>
    </location>
</feature>
<gene>
    <name evidence="2" type="ORF">A2074_00920</name>
</gene>
<keyword evidence="1" id="KW-0812">Transmembrane</keyword>
<proteinExistence type="predicted"/>
<comment type="caution">
    <text evidence="2">The sequence shown here is derived from an EMBL/GenBank/DDBJ whole genome shotgun (WGS) entry which is preliminary data.</text>
</comment>
<reference evidence="2 3" key="1">
    <citation type="journal article" date="2016" name="Nat. Commun.">
        <title>Thousands of microbial genomes shed light on interconnected biogeochemical processes in an aquifer system.</title>
        <authorList>
            <person name="Anantharaman K."/>
            <person name="Brown C.T."/>
            <person name="Hug L.A."/>
            <person name="Sharon I."/>
            <person name="Castelle C.J."/>
            <person name="Probst A.J."/>
            <person name="Thomas B.C."/>
            <person name="Singh A."/>
            <person name="Wilkins M.J."/>
            <person name="Karaoz U."/>
            <person name="Brodie E.L."/>
            <person name="Williams K.H."/>
            <person name="Hubbard S.S."/>
            <person name="Banfield J.F."/>
        </authorList>
    </citation>
    <scope>NUCLEOTIDE SEQUENCE [LARGE SCALE GENOMIC DNA]</scope>
</reference>
<evidence type="ECO:0000313" key="3">
    <source>
        <dbReference type="Proteomes" id="UP000178086"/>
    </source>
</evidence>
<evidence type="ECO:0000256" key="1">
    <source>
        <dbReference type="SAM" id="Phobius"/>
    </source>
</evidence>
<dbReference type="AlphaFoldDB" id="A0A1F2UWS3"/>
<protein>
    <submittedName>
        <fullName evidence="2">Uncharacterized protein</fullName>
    </submittedName>
</protein>
<name>A0A1F2UWS3_9ACTN</name>
<accession>A0A1F2UWS3</accession>
<dbReference type="Proteomes" id="UP000178086">
    <property type="component" value="Unassembled WGS sequence"/>
</dbReference>